<reference evidence="2 3" key="1">
    <citation type="submission" date="2020-02" db="EMBL/GenBank/DDBJ databases">
        <title>Whole-genome analyses of novel actinobacteria.</title>
        <authorList>
            <person name="Sahin N."/>
            <person name="Tatar D."/>
        </authorList>
    </citation>
    <scope>NUCLEOTIDE SEQUENCE [LARGE SCALE GENOMIC DNA]</scope>
    <source>
        <strain evidence="2 3">SB3404</strain>
    </source>
</reference>
<feature type="compositionally biased region" description="Acidic residues" evidence="1">
    <location>
        <begin position="60"/>
        <end position="69"/>
    </location>
</feature>
<dbReference type="EMBL" id="JAAKZZ010000890">
    <property type="protein sequence ID" value="NGO73770.1"/>
    <property type="molecule type" value="Genomic_DNA"/>
</dbReference>
<feature type="region of interest" description="Disordered" evidence="1">
    <location>
        <begin position="1"/>
        <end position="81"/>
    </location>
</feature>
<evidence type="ECO:0000313" key="2">
    <source>
        <dbReference type="EMBL" id="NGO73770.1"/>
    </source>
</evidence>
<dbReference type="RefSeq" id="WP_165303371.1">
    <property type="nucleotide sequence ID" value="NZ_JAAKZZ010000890.1"/>
</dbReference>
<comment type="caution">
    <text evidence="2">The sequence shown here is derived from an EMBL/GenBank/DDBJ whole genome shotgun (WGS) entry which is preliminary data.</text>
</comment>
<name>A0A6G4XA84_9ACTN</name>
<keyword evidence="3" id="KW-1185">Reference proteome</keyword>
<feature type="compositionally biased region" description="Basic and acidic residues" evidence="1">
    <location>
        <begin position="33"/>
        <end position="45"/>
    </location>
</feature>
<proteinExistence type="predicted"/>
<protein>
    <submittedName>
        <fullName evidence="2">Uncharacterized protein</fullName>
    </submittedName>
</protein>
<evidence type="ECO:0000313" key="3">
    <source>
        <dbReference type="Proteomes" id="UP000477722"/>
    </source>
</evidence>
<feature type="compositionally biased region" description="Basic and acidic residues" evidence="1">
    <location>
        <begin position="10"/>
        <end position="24"/>
    </location>
</feature>
<sequence length="193" mass="21502">MTDDWWNRLYADHTDTGRRPDTRTRTIGGGRLPDWRRGEVIDLSKPEPTPTEPDVRTADADEPTESDDAEAPKPTAEPELPRWDPLRIADRIVQAQRARPPVGERARRLVATVQAKPRTGQLLYGVTGIAAAWHIGLTPWLLEHTDDAPLGISVALCLIGWAIHRRTAQTVLPAAWTGHAVWTSTVINLFLHP</sequence>
<accession>A0A6G4XA84</accession>
<dbReference type="Proteomes" id="UP000477722">
    <property type="component" value="Unassembled WGS sequence"/>
</dbReference>
<gene>
    <name evidence="2" type="ORF">G5C65_36735</name>
</gene>
<dbReference type="AlphaFoldDB" id="A0A6G4XA84"/>
<organism evidence="2 3">
    <name type="scientific">Streptomyces boncukensis</name>
    <dbReference type="NCBI Taxonomy" id="2711219"/>
    <lineage>
        <taxon>Bacteria</taxon>
        <taxon>Bacillati</taxon>
        <taxon>Actinomycetota</taxon>
        <taxon>Actinomycetes</taxon>
        <taxon>Kitasatosporales</taxon>
        <taxon>Streptomycetaceae</taxon>
        <taxon>Streptomyces</taxon>
    </lineage>
</organism>
<evidence type="ECO:0000256" key="1">
    <source>
        <dbReference type="SAM" id="MobiDB-lite"/>
    </source>
</evidence>